<keyword evidence="8" id="KW-1185">Reference proteome</keyword>
<organism evidence="7 8">
    <name type="scientific">Cryptolaemus montrouzieri</name>
    <dbReference type="NCBI Taxonomy" id="559131"/>
    <lineage>
        <taxon>Eukaryota</taxon>
        <taxon>Metazoa</taxon>
        <taxon>Ecdysozoa</taxon>
        <taxon>Arthropoda</taxon>
        <taxon>Hexapoda</taxon>
        <taxon>Insecta</taxon>
        <taxon>Pterygota</taxon>
        <taxon>Neoptera</taxon>
        <taxon>Endopterygota</taxon>
        <taxon>Coleoptera</taxon>
        <taxon>Polyphaga</taxon>
        <taxon>Cucujiformia</taxon>
        <taxon>Coccinelloidea</taxon>
        <taxon>Coccinellidae</taxon>
        <taxon>Scymninae</taxon>
        <taxon>Scymnini</taxon>
        <taxon>Cryptolaemus</taxon>
    </lineage>
</organism>
<evidence type="ECO:0000256" key="4">
    <source>
        <dbReference type="ARBA" id="ARBA00022989"/>
    </source>
</evidence>
<gene>
    <name evidence="7" type="ORF">HHI36_007312</name>
</gene>
<comment type="caution">
    <text evidence="7">The sequence shown here is derived from an EMBL/GenBank/DDBJ whole genome shotgun (WGS) entry which is preliminary data.</text>
</comment>
<evidence type="ECO:0000313" key="7">
    <source>
        <dbReference type="EMBL" id="KAL3268186.1"/>
    </source>
</evidence>
<sequence>MFINLQMFIFCTFKAILEQFTYAPVTMLCFYTVMPVLEGNTLQSAIQDHLKPKFFSTYKIALCYWPFVQTFNFSLVPARNRVPFVSVCSLIWWTFLAHMNSERKDQINPKIL</sequence>
<dbReference type="AlphaFoldDB" id="A0ABD2MP60"/>
<dbReference type="PANTHER" id="PTHR11266">
    <property type="entry name" value="PEROXISOMAL MEMBRANE PROTEIN 2, PXMP2 MPV17"/>
    <property type="match status" value="1"/>
</dbReference>
<evidence type="ECO:0000256" key="5">
    <source>
        <dbReference type="ARBA" id="ARBA00023136"/>
    </source>
</evidence>
<evidence type="ECO:0000256" key="1">
    <source>
        <dbReference type="ARBA" id="ARBA00004141"/>
    </source>
</evidence>
<dbReference type="PANTHER" id="PTHR11266:SF75">
    <property type="entry name" value="IP10007P-RELATED"/>
    <property type="match status" value="1"/>
</dbReference>
<evidence type="ECO:0000256" key="6">
    <source>
        <dbReference type="RuleBase" id="RU363053"/>
    </source>
</evidence>
<evidence type="ECO:0000256" key="2">
    <source>
        <dbReference type="ARBA" id="ARBA00006824"/>
    </source>
</evidence>
<dbReference type="GO" id="GO:0016020">
    <property type="term" value="C:membrane"/>
    <property type="evidence" value="ECO:0007669"/>
    <property type="project" value="UniProtKB-SubCell"/>
</dbReference>
<protein>
    <recommendedName>
        <fullName evidence="9">Mpv17-like protein</fullName>
    </recommendedName>
</protein>
<proteinExistence type="inferred from homology"/>
<dbReference type="InterPro" id="IPR007248">
    <property type="entry name" value="Mpv17_PMP22"/>
</dbReference>
<comment type="similarity">
    <text evidence="2 6">Belongs to the peroxisomal membrane protein PXMP2/4 family.</text>
</comment>
<dbReference type="Proteomes" id="UP001516400">
    <property type="component" value="Unassembled WGS sequence"/>
</dbReference>
<name>A0ABD2MP60_9CUCU</name>
<evidence type="ECO:0000256" key="3">
    <source>
        <dbReference type="ARBA" id="ARBA00022692"/>
    </source>
</evidence>
<keyword evidence="4" id="KW-1133">Transmembrane helix</keyword>
<evidence type="ECO:0008006" key="9">
    <source>
        <dbReference type="Google" id="ProtNLM"/>
    </source>
</evidence>
<keyword evidence="3" id="KW-0812">Transmembrane</keyword>
<dbReference type="Pfam" id="PF04117">
    <property type="entry name" value="Mpv17_PMP22"/>
    <property type="match status" value="1"/>
</dbReference>
<dbReference type="EMBL" id="JABFTP020000021">
    <property type="protein sequence ID" value="KAL3268186.1"/>
    <property type="molecule type" value="Genomic_DNA"/>
</dbReference>
<accession>A0ABD2MP60</accession>
<keyword evidence="5" id="KW-0472">Membrane</keyword>
<comment type="subcellular location">
    <subcellularLocation>
        <location evidence="1">Membrane</location>
        <topology evidence="1">Multi-pass membrane protein</topology>
    </subcellularLocation>
</comment>
<reference evidence="7 8" key="1">
    <citation type="journal article" date="2021" name="BMC Biol.">
        <title>Horizontally acquired antibacterial genes associated with adaptive radiation of ladybird beetles.</title>
        <authorList>
            <person name="Li H.S."/>
            <person name="Tang X.F."/>
            <person name="Huang Y.H."/>
            <person name="Xu Z.Y."/>
            <person name="Chen M.L."/>
            <person name="Du X.Y."/>
            <person name="Qiu B.Y."/>
            <person name="Chen P.T."/>
            <person name="Zhang W."/>
            <person name="Slipinski A."/>
            <person name="Escalona H.E."/>
            <person name="Waterhouse R.M."/>
            <person name="Zwick A."/>
            <person name="Pang H."/>
        </authorList>
    </citation>
    <scope>NUCLEOTIDE SEQUENCE [LARGE SCALE GENOMIC DNA]</scope>
    <source>
        <strain evidence="7">SYSU2018</strain>
    </source>
</reference>
<evidence type="ECO:0000313" key="8">
    <source>
        <dbReference type="Proteomes" id="UP001516400"/>
    </source>
</evidence>